<dbReference type="EMBL" id="JAUEIF010000013">
    <property type="protein sequence ID" value="MDN0026187.1"/>
    <property type="molecule type" value="Genomic_DNA"/>
</dbReference>
<comment type="caution">
    <text evidence="3">The sequence shown here is derived from an EMBL/GenBank/DDBJ whole genome shotgun (WGS) entry which is preliminary data.</text>
</comment>
<feature type="region of interest" description="Disordered" evidence="1">
    <location>
        <begin position="28"/>
        <end position="69"/>
    </location>
</feature>
<reference evidence="3" key="2">
    <citation type="submission" date="2023-08" db="EMBL/GenBank/DDBJ databases">
        <title>Identification and characterization of horizontal gene transfer across gut microbiota members of farm animals based on homology search.</title>
        <authorList>
            <person name="Schwarzerova J."/>
            <person name="Nykrynova M."/>
            <person name="Jureckova K."/>
            <person name="Cejkova D."/>
            <person name="Rychlik I."/>
        </authorList>
    </citation>
    <scope>NUCLEOTIDE SEQUENCE</scope>
    <source>
        <strain evidence="3">ET15</strain>
        <strain evidence="2">ET37</strain>
    </source>
</reference>
<feature type="compositionally biased region" description="Acidic residues" evidence="1">
    <location>
        <begin position="39"/>
        <end position="52"/>
    </location>
</feature>
<name>A0AAW7JXW0_9BACT</name>
<keyword evidence="4" id="KW-1185">Reference proteome</keyword>
<evidence type="ECO:0000313" key="4">
    <source>
        <dbReference type="Proteomes" id="UP001167831"/>
    </source>
</evidence>
<gene>
    <name evidence="2" type="ORF">QVN81_10955</name>
    <name evidence="3" type="ORF">QVN84_11760</name>
</gene>
<dbReference type="Proteomes" id="UP001168478">
    <property type="component" value="Unassembled WGS sequence"/>
</dbReference>
<dbReference type="RefSeq" id="WP_289826000.1">
    <property type="nucleotide sequence ID" value="NZ_JAUEIE010000013.1"/>
</dbReference>
<proteinExistence type="predicted"/>
<protein>
    <submittedName>
        <fullName evidence="3">Uncharacterized protein</fullName>
    </submittedName>
</protein>
<evidence type="ECO:0000313" key="5">
    <source>
        <dbReference type="Proteomes" id="UP001168478"/>
    </source>
</evidence>
<evidence type="ECO:0000256" key="1">
    <source>
        <dbReference type="SAM" id="MobiDB-lite"/>
    </source>
</evidence>
<evidence type="ECO:0000313" key="3">
    <source>
        <dbReference type="EMBL" id="MDN0026187.1"/>
    </source>
</evidence>
<dbReference type="EMBL" id="JAUEIE010000013">
    <property type="protein sequence ID" value="MDN0023529.1"/>
    <property type="molecule type" value="Genomic_DNA"/>
</dbReference>
<evidence type="ECO:0000313" key="2">
    <source>
        <dbReference type="EMBL" id="MDN0023529.1"/>
    </source>
</evidence>
<dbReference type="AlphaFoldDB" id="A0AAW7JXW0"/>
<dbReference type="Proteomes" id="UP001167831">
    <property type="component" value="Unassembled WGS sequence"/>
</dbReference>
<reference evidence="3" key="1">
    <citation type="submission" date="2023-06" db="EMBL/GenBank/DDBJ databases">
        <authorList>
            <person name="Zeman M."/>
            <person name="Kubasova T."/>
            <person name="Jahodarova E."/>
            <person name="Nykrynova M."/>
            <person name="Rychlik I."/>
        </authorList>
    </citation>
    <scope>NUCLEOTIDE SEQUENCE</scope>
    <source>
        <strain evidence="3">ET15</strain>
        <strain evidence="2">ET37</strain>
    </source>
</reference>
<sequence>MMKKKYLIPNTSVVEVKTEGALLTESWHTGEESLPIIGPDDEDDKITDEDNDQWTPNRSSNSKSFNVWE</sequence>
<accession>A0AAW7JXW0</accession>
<feature type="compositionally biased region" description="Polar residues" evidence="1">
    <location>
        <begin position="53"/>
        <end position="69"/>
    </location>
</feature>
<organism evidence="3 5">
    <name type="scientific">Leyella lascolaii</name>
    <dbReference type="NCBI Taxonomy" id="1776379"/>
    <lineage>
        <taxon>Bacteria</taxon>
        <taxon>Pseudomonadati</taxon>
        <taxon>Bacteroidota</taxon>
        <taxon>Bacteroidia</taxon>
        <taxon>Bacteroidales</taxon>
        <taxon>Prevotellaceae</taxon>
        <taxon>Leyella</taxon>
    </lineage>
</organism>